<reference evidence="15" key="2">
    <citation type="submission" date="2025-08" db="UniProtKB">
        <authorList>
            <consortium name="RefSeq"/>
        </authorList>
    </citation>
    <scope>IDENTIFICATION</scope>
    <source>
        <tissue evidence="15">Stem</tissue>
    </source>
</reference>
<evidence type="ECO:0000259" key="12">
    <source>
        <dbReference type="PROSITE" id="PS50011"/>
    </source>
</evidence>
<feature type="domain" description="Protein kinase" evidence="12">
    <location>
        <begin position="521"/>
        <end position="804"/>
    </location>
</feature>
<dbReference type="InterPro" id="IPR000742">
    <property type="entry name" value="EGF"/>
</dbReference>
<accession>A0A1S3BIX4</accession>
<feature type="binding site" evidence="10">
    <location>
        <position position="550"/>
    </location>
    <ligand>
        <name>ATP</name>
        <dbReference type="ChEBI" id="CHEBI:30616"/>
    </ligand>
</feature>
<dbReference type="CDD" id="cd14066">
    <property type="entry name" value="STKc_IRAK"/>
    <property type="match status" value="1"/>
</dbReference>
<keyword evidence="2" id="KW-0808">Transferase</keyword>
<evidence type="ECO:0000313" key="15">
    <source>
        <dbReference type="RefSeq" id="XP_008448103.2"/>
    </source>
</evidence>
<dbReference type="GO" id="GO:0005886">
    <property type="term" value="C:plasma membrane"/>
    <property type="evidence" value="ECO:0007669"/>
    <property type="project" value="TreeGrafter"/>
</dbReference>
<evidence type="ECO:0000259" key="13">
    <source>
        <dbReference type="PROSITE" id="PS50026"/>
    </source>
</evidence>
<dbReference type="eggNOG" id="ENOG502QQPF">
    <property type="taxonomic scope" value="Eukaryota"/>
</dbReference>
<dbReference type="InterPro" id="IPR001245">
    <property type="entry name" value="Ser-Thr/Tyr_kinase_cat_dom"/>
</dbReference>
<dbReference type="InterPro" id="IPR000152">
    <property type="entry name" value="EGF-type_Asp/Asn_hydroxyl_site"/>
</dbReference>
<dbReference type="SUPFAM" id="SSF57196">
    <property type="entry name" value="EGF/Laminin"/>
    <property type="match status" value="1"/>
</dbReference>
<dbReference type="CDD" id="cd00054">
    <property type="entry name" value="EGF_CA"/>
    <property type="match status" value="1"/>
</dbReference>
<keyword evidence="6" id="KW-1015">Disulfide bond</keyword>
<evidence type="ECO:0000256" key="10">
    <source>
        <dbReference type="PROSITE-ProRule" id="PRU10141"/>
    </source>
</evidence>
<evidence type="ECO:0000256" key="5">
    <source>
        <dbReference type="ARBA" id="ARBA00022840"/>
    </source>
</evidence>
<keyword evidence="9" id="KW-0245">EGF-like domain</keyword>
<dbReference type="PROSITE" id="PS01187">
    <property type="entry name" value="EGF_CA"/>
    <property type="match status" value="1"/>
</dbReference>
<dbReference type="InterPro" id="IPR008271">
    <property type="entry name" value="Ser/Thr_kinase_AS"/>
</dbReference>
<name>A0A1S3BIX4_CUCME</name>
<evidence type="ECO:0000256" key="6">
    <source>
        <dbReference type="ARBA" id="ARBA00023157"/>
    </source>
</evidence>
<feature type="transmembrane region" description="Helical" evidence="11">
    <location>
        <begin position="446"/>
        <end position="469"/>
    </location>
</feature>
<dbReference type="RefSeq" id="XP_008448103.2">
    <property type="nucleotide sequence ID" value="XM_008449881.3"/>
</dbReference>
<dbReference type="InParanoid" id="A0A1S3BIX4"/>
<evidence type="ECO:0000256" key="8">
    <source>
        <dbReference type="ARBA" id="ARBA00047951"/>
    </source>
</evidence>
<dbReference type="Gene3D" id="3.30.200.20">
    <property type="entry name" value="Phosphorylase Kinase, domain 1"/>
    <property type="match status" value="1"/>
</dbReference>
<dbReference type="KEGG" id="cmo:103490390"/>
<dbReference type="GO" id="GO:0004674">
    <property type="term" value="F:protein serine/threonine kinase activity"/>
    <property type="evidence" value="ECO:0007669"/>
    <property type="project" value="UniProtKB-KW"/>
</dbReference>
<evidence type="ECO:0000256" key="4">
    <source>
        <dbReference type="ARBA" id="ARBA00022777"/>
    </source>
</evidence>
<evidence type="ECO:0000256" key="3">
    <source>
        <dbReference type="ARBA" id="ARBA00022741"/>
    </source>
</evidence>
<sequence length="847" mass="93800">MGRGLTAFFEFFEGGVMVLRVLWRYSAEESWVDNVLQRRGSLPEGFSSEGFSPVRHNLMLKILNFSQEKNCDICGVEITDNVVAVNQHPFKWSNAFQCSQPLSMTFSWGMRSWFYILLLIISVVTDNDVAYGQLPIALPGCLYRCGEVEIPYPFGLTPECSLNEAFLVTCNGSFNPNKPFVGDIPITSISVDDGELGIESPVAKYCFDGDGNVSGKNETFLESNQFTISRKNIITVIGCSTISTITGIFQGDENYITACASFCSSYRNMPNGSCSGVGCCQVTIPGGLNQMNVTVSGGDITNGSDIYSCGYGFVVEESEFKFSSAYVPHYPNATVPTVLDWSVGNRSCEEAITGKSYVCQGNSSCLNPEFMEGYRCKCLDGFIGNPYLPHIGCQDKNECDDSNENDCTNMCTNTVGGYECKCPPGHSGDGKKHGNGCVHLRRQPHVLILAFGIAVGVMGLLVSCSWFYIGFKRWKLIKLKAKFFRRNGGLMFEQQRSIRDEAAQTAKIFTAEELQKATNNYSDDRIVGKGGFGTVYKGILPNGVAVAIKKSKIVDKTQTKQFVNEVIVLSQINHRNTVKLLGCCLEEEVPLLVYEFVSNGTLYDHIHKRKFQRSIPWKIRLRIASETAGVLSYLHSSASVPIIHRDVKSTNILLDDNFTAKVSDFGASKLVPLDQVDLNTIVQGTLGYLDPEYLQTSQLTEKSDVYSFGVVLAELMTGKAPLSFSRSEEERNLSMHFLIAMKQNRLGDIIDRGLGSDVDEKQLKEVANLAKRCLRVKGEERPAMKEVAAELEGLCQMASGHPWIVDDKSSPVEEAEVLVIEEHKKEIPFDSFLFPIDQMIPKQHPGR</sequence>
<keyword evidence="3 10" id="KW-0547">Nucleotide-binding</keyword>
<gene>
    <name evidence="15" type="primary">LOC103490390</name>
</gene>
<keyword evidence="14" id="KW-1185">Reference proteome</keyword>
<dbReference type="Proteomes" id="UP001652600">
    <property type="component" value="Chromosome 1"/>
</dbReference>
<dbReference type="SMART" id="SM00220">
    <property type="entry name" value="S_TKc"/>
    <property type="match status" value="1"/>
</dbReference>
<proteinExistence type="predicted"/>
<evidence type="ECO:0000256" key="2">
    <source>
        <dbReference type="ARBA" id="ARBA00022679"/>
    </source>
</evidence>
<dbReference type="InterPro" id="IPR017441">
    <property type="entry name" value="Protein_kinase_ATP_BS"/>
</dbReference>
<organism evidence="14 15">
    <name type="scientific">Cucumis melo</name>
    <name type="common">Muskmelon</name>
    <dbReference type="NCBI Taxonomy" id="3656"/>
    <lineage>
        <taxon>Eukaryota</taxon>
        <taxon>Viridiplantae</taxon>
        <taxon>Streptophyta</taxon>
        <taxon>Embryophyta</taxon>
        <taxon>Tracheophyta</taxon>
        <taxon>Spermatophyta</taxon>
        <taxon>Magnoliopsida</taxon>
        <taxon>eudicotyledons</taxon>
        <taxon>Gunneridae</taxon>
        <taxon>Pentapetalae</taxon>
        <taxon>rosids</taxon>
        <taxon>fabids</taxon>
        <taxon>Cucurbitales</taxon>
        <taxon>Cucurbitaceae</taxon>
        <taxon>Benincaseae</taxon>
        <taxon>Cucumis</taxon>
    </lineage>
</organism>
<keyword evidence="4" id="KW-0418">Kinase</keyword>
<evidence type="ECO:0000256" key="7">
    <source>
        <dbReference type="ARBA" id="ARBA00047558"/>
    </source>
</evidence>
<dbReference type="PANTHER" id="PTHR27005">
    <property type="entry name" value="WALL-ASSOCIATED RECEPTOR KINASE-LIKE 21"/>
    <property type="match status" value="1"/>
</dbReference>
<dbReference type="PROSITE" id="PS00107">
    <property type="entry name" value="PROTEIN_KINASE_ATP"/>
    <property type="match status" value="1"/>
</dbReference>
<dbReference type="SMART" id="SM00179">
    <property type="entry name" value="EGF_CA"/>
    <property type="match status" value="2"/>
</dbReference>
<dbReference type="InterPro" id="IPR001881">
    <property type="entry name" value="EGF-like_Ca-bd_dom"/>
</dbReference>
<dbReference type="AlphaFoldDB" id="A0A1S3BIX4"/>
<keyword evidence="5 10" id="KW-0067">ATP-binding</keyword>
<dbReference type="InterPro" id="IPR045274">
    <property type="entry name" value="WAK-like"/>
</dbReference>
<dbReference type="PROSITE" id="PS00108">
    <property type="entry name" value="PROTEIN_KINASE_ST"/>
    <property type="match status" value="1"/>
</dbReference>
<evidence type="ECO:0000256" key="9">
    <source>
        <dbReference type="PROSITE-ProRule" id="PRU00076"/>
    </source>
</evidence>
<dbReference type="Gene3D" id="2.10.25.10">
    <property type="entry name" value="Laminin"/>
    <property type="match status" value="1"/>
</dbReference>
<keyword evidence="1" id="KW-0723">Serine/threonine-protein kinase</keyword>
<protein>
    <submittedName>
        <fullName evidence="15">Wall-associated receptor kinase 2-like</fullName>
    </submittedName>
</protein>
<dbReference type="InterPro" id="IPR000719">
    <property type="entry name" value="Prot_kinase_dom"/>
</dbReference>
<feature type="domain" description="EGF-like" evidence="13">
    <location>
        <begin position="395"/>
        <end position="429"/>
    </location>
</feature>
<dbReference type="Gramene" id="MELO3C013239.2.1">
    <property type="protein sequence ID" value="MELO3C013239.2.1"/>
    <property type="gene ID" value="MELO3C013239.2"/>
</dbReference>
<dbReference type="GO" id="GO:0005509">
    <property type="term" value="F:calcium ion binding"/>
    <property type="evidence" value="ECO:0007669"/>
    <property type="project" value="InterPro"/>
</dbReference>
<dbReference type="GO" id="GO:0007166">
    <property type="term" value="P:cell surface receptor signaling pathway"/>
    <property type="evidence" value="ECO:0007669"/>
    <property type="project" value="InterPro"/>
</dbReference>
<dbReference type="SMART" id="SM00181">
    <property type="entry name" value="EGF"/>
    <property type="match status" value="2"/>
</dbReference>
<reference evidence="14" key="1">
    <citation type="submission" date="2025-05" db="UniProtKB">
        <authorList>
            <consortium name="RefSeq"/>
        </authorList>
    </citation>
    <scope>NUCLEOTIDE SEQUENCE [LARGE SCALE GENOMIC DNA]</scope>
</reference>
<dbReference type="PANTHER" id="PTHR27005:SF468">
    <property type="entry name" value="OS01G0310500 PROTEIN"/>
    <property type="match status" value="1"/>
</dbReference>
<dbReference type="PROSITE" id="PS00010">
    <property type="entry name" value="ASX_HYDROXYL"/>
    <property type="match status" value="1"/>
</dbReference>
<keyword evidence="11" id="KW-0812">Transmembrane</keyword>
<dbReference type="Pfam" id="PF07714">
    <property type="entry name" value="PK_Tyr_Ser-Thr"/>
    <property type="match status" value="1"/>
</dbReference>
<keyword evidence="11" id="KW-0472">Membrane</keyword>
<evidence type="ECO:0000256" key="1">
    <source>
        <dbReference type="ARBA" id="ARBA00022527"/>
    </source>
</evidence>
<dbReference type="PROSITE" id="PS50026">
    <property type="entry name" value="EGF_3"/>
    <property type="match status" value="1"/>
</dbReference>
<dbReference type="GeneID" id="103490390"/>
<dbReference type="SUPFAM" id="SSF56112">
    <property type="entry name" value="Protein kinase-like (PK-like)"/>
    <property type="match status" value="1"/>
</dbReference>
<dbReference type="PROSITE" id="PS50011">
    <property type="entry name" value="PROTEIN_KINASE_DOM"/>
    <property type="match status" value="1"/>
</dbReference>
<comment type="caution">
    <text evidence="9">Lacks conserved residue(s) required for the propagation of feature annotation.</text>
</comment>
<evidence type="ECO:0000313" key="14">
    <source>
        <dbReference type="Proteomes" id="UP001652600"/>
    </source>
</evidence>
<comment type="catalytic activity">
    <reaction evidence="8">
        <text>L-threonyl-[protein] + ATP = O-phospho-L-threonyl-[protein] + ADP + H(+)</text>
        <dbReference type="Rhea" id="RHEA:46608"/>
        <dbReference type="Rhea" id="RHEA-COMP:11060"/>
        <dbReference type="Rhea" id="RHEA-COMP:11605"/>
        <dbReference type="ChEBI" id="CHEBI:15378"/>
        <dbReference type="ChEBI" id="CHEBI:30013"/>
        <dbReference type="ChEBI" id="CHEBI:30616"/>
        <dbReference type="ChEBI" id="CHEBI:61977"/>
        <dbReference type="ChEBI" id="CHEBI:456216"/>
    </reaction>
</comment>
<comment type="catalytic activity">
    <reaction evidence="7">
        <text>L-seryl-[protein] + ATP = O-phospho-L-seryl-[protein] + ADP + H(+)</text>
        <dbReference type="Rhea" id="RHEA:17989"/>
        <dbReference type="Rhea" id="RHEA-COMP:9863"/>
        <dbReference type="Rhea" id="RHEA-COMP:11604"/>
        <dbReference type="ChEBI" id="CHEBI:15378"/>
        <dbReference type="ChEBI" id="CHEBI:29999"/>
        <dbReference type="ChEBI" id="CHEBI:30616"/>
        <dbReference type="ChEBI" id="CHEBI:83421"/>
        <dbReference type="ChEBI" id="CHEBI:456216"/>
    </reaction>
</comment>
<dbReference type="GO" id="GO:0005524">
    <property type="term" value="F:ATP binding"/>
    <property type="evidence" value="ECO:0007669"/>
    <property type="project" value="UniProtKB-UniRule"/>
</dbReference>
<evidence type="ECO:0000256" key="11">
    <source>
        <dbReference type="SAM" id="Phobius"/>
    </source>
</evidence>
<dbReference type="Gene3D" id="1.10.510.10">
    <property type="entry name" value="Transferase(Phosphotransferase) domain 1"/>
    <property type="match status" value="1"/>
</dbReference>
<dbReference type="InterPro" id="IPR011009">
    <property type="entry name" value="Kinase-like_dom_sf"/>
</dbReference>
<keyword evidence="11" id="KW-1133">Transmembrane helix</keyword>
<dbReference type="InterPro" id="IPR018097">
    <property type="entry name" value="EGF_Ca-bd_CS"/>
</dbReference>